<accession>A0AC61L6H8</accession>
<evidence type="ECO:0000313" key="2">
    <source>
        <dbReference type="Proteomes" id="UP000248329"/>
    </source>
</evidence>
<dbReference type="Proteomes" id="UP000248329">
    <property type="component" value="Unassembled WGS sequence"/>
</dbReference>
<reference evidence="1" key="1">
    <citation type="submission" date="2018-01" db="EMBL/GenBank/DDBJ databases">
        <authorList>
            <person name="Krukenberg V."/>
        </authorList>
    </citation>
    <scope>NUCLEOTIDE SEQUENCE</scope>
    <source>
        <strain evidence="1">E20ANME2</strain>
    </source>
</reference>
<comment type="caution">
    <text evidence="1">The sequence shown here is derived from an EMBL/GenBank/DDBJ whole genome shotgun (WGS) entry which is preliminary data.</text>
</comment>
<name>A0AC61L6H8_9EURY</name>
<gene>
    <name evidence="1" type="ORF">C4B59_01990</name>
</gene>
<protein>
    <submittedName>
        <fullName evidence="1">Uncharacterized protein</fullName>
    </submittedName>
</protein>
<evidence type="ECO:0000313" key="1">
    <source>
        <dbReference type="EMBL" id="PXF62013.1"/>
    </source>
</evidence>
<organism evidence="1 2">
    <name type="scientific">Candidatus Methanogaster sp</name>
    <dbReference type="NCBI Taxonomy" id="3386292"/>
    <lineage>
        <taxon>Archaea</taxon>
        <taxon>Methanobacteriati</taxon>
        <taxon>Methanobacteriota</taxon>
        <taxon>Stenosarchaea group</taxon>
        <taxon>Methanomicrobia</taxon>
        <taxon>Methanosarcinales</taxon>
        <taxon>ANME-2 cluster</taxon>
        <taxon>Candidatus Methanogasteraceae</taxon>
        <taxon>Candidatus Methanogaster</taxon>
    </lineage>
</organism>
<proteinExistence type="predicted"/>
<dbReference type="EMBL" id="PQXF01000002">
    <property type="protein sequence ID" value="PXF62013.1"/>
    <property type="molecule type" value="Genomic_DNA"/>
</dbReference>
<sequence length="401" mass="45302">MMDRCVICKGKGLCGRPRCPILERFKAVETIPVSDSLFGASPPSVFVGRKGYPDIFAGPLVPPNVGDSEARQYDDPKELMKIDIDEVIRLRSRLVRSYTRMDVKDAKAPKNPLLLTSQELAMAEVPVDTEVWFTKPVDVDVAFDGTLMPMGPAGEIKSITLAENPKVPGKVDYLASDTDVLAADSIRELYGHDISQHHITRIFSIGLLGRERRLVPTRWSITAIDDMVGKMLLDDVRDYPEIRDTVLFASEKFGNHFEILLIPRCFSFELIEIWHPNSVWSEKLWIGSDREGYGGKKGYSSLAGGYYAARTAAVEYLHAIRRQASVFIVREILPDYWAPLGVWVIREAVRDALTGHGMRFDSVGGALSKMQTRIRTPHDRWRGEMQLLDECRFQRTLLEFL</sequence>